<dbReference type="InterPro" id="IPR029063">
    <property type="entry name" value="SAM-dependent_MTases_sf"/>
</dbReference>
<dbReference type="SUPFAM" id="SSF53335">
    <property type="entry name" value="S-adenosyl-L-methionine-dependent methyltransferases"/>
    <property type="match status" value="1"/>
</dbReference>
<sequence>MSRAAFARRAPFPMERMIAYGAGPDGPGEGGGKVPPLSRRLLDGLDLLGGHLSAALERLLSGRHPYETVGWERALVDLEVLFGREVRPVLRESALLETEGRVRALLRDIRREDPFLQRWAADSLLARCCYLLCRLLRPRVVLETGVAYGVSSAFILAALQENGRGELHSVDLPPLRPRAGRFWGIAVPERLRGRWRLHRGASRRVLPGLLEELGEVDLFLHDSLHTLQNMRFELGAVWPRLRPGGAVLADDVERNAAFAELRGRGPLLWRVISDRERRPLHGPPAPVVFGLAVKPGSPAAPSARR</sequence>
<name>Q1ASN3_RUBXD</name>
<organism evidence="1 2">
    <name type="scientific">Rubrobacter xylanophilus (strain DSM 9941 / JCM 11954 / NBRC 16129 / PRD-1)</name>
    <dbReference type="NCBI Taxonomy" id="266117"/>
    <lineage>
        <taxon>Bacteria</taxon>
        <taxon>Bacillati</taxon>
        <taxon>Actinomycetota</taxon>
        <taxon>Rubrobacteria</taxon>
        <taxon>Rubrobacterales</taxon>
        <taxon>Rubrobacteraceae</taxon>
        <taxon>Rubrobacter</taxon>
    </lineage>
</organism>
<keyword evidence="2" id="KW-1185">Reference proteome</keyword>
<dbReference type="Pfam" id="PF13578">
    <property type="entry name" value="Methyltransf_24"/>
    <property type="match status" value="1"/>
</dbReference>
<evidence type="ECO:0000313" key="2">
    <source>
        <dbReference type="Proteomes" id="UP000006637"/>
    </source>
</evidence>
<reference evidence="1 2" key="1">
    <citation type="submission" date="2006-06" db="EMBL/GenBank/DDBJ databases">
        <title>Complete sequence of Rubrobacter xylanophilus DSM 9941.</title>
        <authorList>
            <consortium name="US DOE Joint Genome Institute"/>
            <person name="Copeland A."/>
            <person name="Lucas S."/>
            <person name="Lapidus A."/>
            <person name="Barry K."/>
            <person name="Detter J.C."/>
            <person name="Glavina del Rio T."/>
            <person name="Hammon N."/>
            <person name="Israni S."/>
            <person name="Dalin E."/>
            <person name="Tice H."/>
            <person name="Pitluck S."/>
            <person name="Munk A.C."/>
            <person name="Brettin T."/>
            <person name="Bruce D."/>
            <person name="Han C."/>
            <person name="Tapia R."/>
            <person name="Gilna P."/>
            <person name="Schmutz J."/>
            <person name="Larimer F."/>
            <person name="Land M."/>
            <person name="Hauser L."/>
            <person name="Kyrpides N."/>
            <person name="Lykidis A."/>
            <person name="da Costa M.S."/>
            <person name="Rainey F.A."/>
            <person name="Empadinhas N."/>
            <person name="Jolivet E."/>
            <person name="Battista J.R."/>
            <person name="Richardson P."/>
        </authorList>
    </citation>
    <scope>NUCLEOTIDE SEQUENCE [LARGE SCALE GENOMIC DNA]</scope>
    <source>
        <strain evidence="2">DSM 9941 / NBRC 16129 / PRD-1</strain>
    </source>
</reference>
<gene>
    <name evidence="1" type="ordered locus">Rxyl_2678</name>
</gene>
<dbReference type="STRING" id="266117.Rxyl_2678"/>
<dbReference type="EMBL" id="CP000386">
    <property type="protein sequence ID" value="ABG05595.1"/>
    <property type="molecule type" value="Genomic_DNA"/>
</dbReference>
<dbReference type="HOGENOM" id="CLU_979644_0_0_11"/>
<evidence type="ECO:0000313" key="1">
    <source>
        <dbReference type="EMBL" id="ABG05595.1"/>
    </source>
</evidence>
<proteinExistence type="predicted"/>
<dbReference type="Gene3D" id="3.40.50.150">
    <property type="entry name" value="Vaccinia Virus protein VP39"/>
    <property type="match status" value="1"/>
</dbReference>
<dbReference type="Proteomes" id="UP000006637">
    <property type="component" value="Chromosome"/>
</dbReference>
<protein>
    <recommendedName>
        <fullName evidence="3">Class I SAM-dependent methyltransferase</fullName>
    </recommendedName>
</protein>
<dbReference type="eggNOG" id="COG4122">
    <property type="taxonomic scope" value="Bacteria"/>
</dbReference>
<accession>Q1ASN3</accession>
<dbReference type="AlphaFoldDB" id="Q1ASN3"/>
<evidence type="ECO:0008006" key="3">
    <source>
        <dbReference type="Google" id="ProtNLM"/>
    </source>
</evidence>
<dbReference type="KEGG" id="rxy:Rxyl_2678"/>